<evidence type="ECO:0000256" key="1">
    <source>
        <dbReference type="ARBA" id="ARBA00001947"/>
    </source>
</evidence>
<dbReference type="AlphaFoldDB" id="A0A4Y2IJF2"/>
<organism evidence="3 4">
    <name type="scientific">Araneus ventricosus</name>
    <name type="common">Orbweaver spider</name>
    <name type="synonym">Epeira ventricosa</name>
    <dbReference type="NCBI Taxonomy" id="182803"/>
    <lineage>
        <taxon>Eukaryota</taxon>
        <taxon>Metazoa</taxon>
        <taxon>Ecdysozoa</taxon>
        <taxon>Arthropoda</taxon>
        <taxon>Chelicerata</taxon>
        <taxon>Arachnida</taxon>
        <taxon>Araneae</taxon>
        <taxon>Araneomorphae</taxon>
        <taxon>Entelegynae</taxon>
        <taxon>Araneoidea</taxon>
        <taxon>Araneidae</taxon>
        <taxon>Araneus</taxon>
    </lineage>
</organism>
<dbReference type="InterPro" id="IPR024079">
    <property type="entry name" value="MetalloPept_cat_dom_sf"/>
</dbReference>
<evidence type="ECO:0000259" key="2">
    <source>
        <dbReference type="Pfam" id="PF01400"/>
    </source>
</evidence>
<comment type="caution">
    <text evidence="3">The sequence shown here is derived from an EMBL/GenBank/DDBJ whole genome shotgun (WGS) entry which is preliminary data.</text>
</comment>
<evidence type="ECO:0000313" key="4">
    <source>
        <dbReference type="Proteomes" id="UP000499080"/>
    </source>
</evidence>
<sequence length="130" mass="15410">MTLHCSTGAGSKVWRLQTTHFFRMGCEKYGTILHELPMLIDSNMSITDLDRSDYIIINWRNIEKRGSVQKTYRKSIRVDGFRYRLRIHNDVRQLRAFSSNGRMTIQRRDGEEIEENDELSDTDIEKLRLL</sequence>
<dbReference type="OrthoDB" id="291007at2759"/>
<feature type="domain" description="Peptidase M12A" evidence="2">
    <location>
        <begin position="19"/>
        <end position="128"/>
    </location>
</feature>
<gene>
    <name evidence="3" type="ORF">AVEN_89592_1</name>
</gene>
<evidence type="ECO:0000313" key="3">
    <source>
        <dbReference type="EMBL" id="GBM77931.1"/>
    </source>
</evidence>
<reference evidence="3 4" key="1">
    <citation type="journal article" date="2019" name="Sci. Rep.">
        <title>Orb-weaving spider Araneus ventricosus genome elucidates the spidroin gene catalogue.</title>
        <authorList>
            <person name="Kono N."/>
            <person name="Nakamura H."/>
            <person name="Ohtoshi R."/>
            <person name="Moran D.A.P."/>
            <person name="Shinohara A."/>
            <person name="Yoshida Y."/>
            <person name="Fujiwara M."/>
            <person name="Mori M."/>
            <person name="Tomita M."/>
            <person name="Arakawa K."/>
        </authorList>
    </citation>
    <scope>NUCLEOTIDE SEQUENCE [LARGE SCALE GENOMIC DNA]</scope>
</reference>
<dbReference type="GO" id="GO:0004222">
    <property type="term" value="F:metalloendopeptidase activity"/>
    <property type="evidence" value="ECO:0007669"/>
    <property type="project" value="InterPro"/>
</dbReference>
<name>A0A4Y2IJF2_ARAVE</name>
<proteinExistence type="predicted"/>
<dbReference type="Pfam" id="PF01400">
    <property type="entry name" value="Astacin"/>
    <property type="match status" value="1"/>
</dbReference>
<comment type="cofactor">
    <cofactor evidence="1">
        <name>Zn(2+)</name>
        <dbReference type="ChEBI" id="CHEBI:29105"/>
    </cofactor>
</comment>
<dbReference type="GO" id="GO:0006508">
    <property type="term" value="P:proteolysis"/>
    <property type="evidence" value="ECO:0007669"/>
    <property type="project" value="InterPro"/>
</dbReference>
<dbReference type="EMBL" id="BGPR01002719">
    <property type="protein sequence ID" value="GBM77931.1"/>
    <property type="molecule type" value="Genomic_DNA"/>
</dbReference>
<accession>A0A4Y2IJF2</accession>
<protein>
    <recommendedName>
        <fullName evidence="2">Peptidase M12A domain-containing protein</fullName>
    </recommendedName>
</protein>
<dbReference type="Gene3D" id="3.40.390.10">
    <property type="entry name" value="Collagenase (Catalytic Domain)"/>
    <property type="match status" value="1"/>
</dbReference>
<dbReference type="Proteomes" id="UP000499080">
    <property type="component" value="Unassembled WGS sequence"/>
</dbReference>
<dbReference type="InterPro" id="IPR001506">
    <property type="entry name" value="Peptidase_M12A"/>
</dbReference>
<keyword evidence="4" id="KW-1185">Reference proteome</keyword>